<dbReference type="EMBL" id="KI925455">
    <property type="protein sequence ID" value="ETW85196.1"/>
    <property type="molecule type" value="Genomic_DNA"/>
</dbReference>
<name>W4KJF0_HETIT</name>
<evidence type="ECO:0000313" key="1">
    <source>
        <dbReference type="EMBL" id="ETW85196.1"/>
    </source>
</evidence>
<organism evidence="1 2">
    <name type="scientific">Heterobasidion irregulare (strain TC 32-1)</name>
    <dbReference type="NCBI Taxonomy" id="747525"/>
    <lineage>
        <taxon>Eukaryota</taxon>
        <taxon>Fungi</taxon>
        <taxon>Dikarya</taxon>
        <taxon>Basidiomycota</taxon>
        <taxon>Agaricomycotina</taxon>
        <taxon>Agaricomycetes</taxon>
        <taxon>Russulales</taxon>
        <taxon>Bondarzewiaceae</taxon>
        <taxon>Heterobasidion</taxon>
        <taxon>Heterobasidion annosum species complex</taxon>
    </lineage>
</organism>
<dbReference type="HOGENOM" id="CLU_2831478_0_0_1"/>
<keyword evidence="2" id="KW-1185">Reference proteome</keyword>
<protein>
    <submittedName>
        <fullName evidence="1">Uncharacterized protein</fullName>
    </submittedName>
</protein>
<proteinExistence type="predicted"/>
<gene>
    <name evidence="1" type="ORF">HETIRDRAFT_407409</name>
</gene>
<dbReference type="RefSeq" id="XP_009542069.1">
    <property type="nucleotide sequence ID" value="XM_009543774.1"/>
</dbReference>
<dbReference type="InParanoid" id="W4KJF0"/>
<sequence>MRSVAIAHVAIAALELDIVCELLHDTAPSLLHSDVKVLDGHEEPRDAGVADQKEGSRVGLMRDVIC</sequence>
<accession>W4KJF0</accession>
<evidence type="ECO:0000313" key="2">
    <source>
        <dbReference type="Proteomes" id="UP000030671"/>
    </source>
</evidence>
<dbReference type="KEGG" id="hir:HETIRDRAFT_407409"/>
<dbReference type="Proteomes" id="UP000030671">
    <property type="component" value="Unassembled WGS sequence"/>
</dbReference>
<dbReference type="GeneID" id="20672595"/>
<dbReference type="AlphaFoldDB" id="W4KJF0"/>
<reference evidence="1 2" key="1">
    <citation type="journal article" date="2012" name="New Phytol.">
        <title>Insight into trade-off between wood decay and parasitism from the genome of a fungal forest pathogen.</title>
        <authorList>
            <person name="Olson A."/>
            <person name="Aerts A."/>
            <person name="Asiegbu F."/>
            <person name="Belbahri L."/>
            <person name="Bouzid O."/>
            <person name="Broberg A."/>
            <person name="Canback B."/>
            <person name="Coutinho P.M."/>
            <person name="Cullen D."/>
            <person name="Dalman K."/>
            <person name="Deflorio G."/>
            <person name="van Diepen L.T."/>
            <person name="Dunand C."/>
            <person name="Duplessis S."/>
            <person name="Durling M."/>
            <person name="Gonthier P."/>
            <person name="Grimwood J."/>
            <person name="Fossdal C.G."/>
            <person name="Hansson D."/>
            <person name="Henrissat B."/>
            <person name="Hietala A."/>
            <person name="Himmelstrand K."/>
            <person name="Hoffmeister D."/>
            <person name="Hogberg N."/>
            <person name="James T.Y."/>
            <person name="Karlsson M."/>
            <person name="Kohler A."/>
            <person name="Kues U."/>
            <person name="Lee Y.H."/>
            <person name="Lin Y.C."/>
            <person name="Lind M."/>
            <person name="Lindquist E."/>
            <person name="Lombard V."/>
            <person name="Lucas S."/>
            <person name="Lunden K."/>
            <person name="Morin E."/>
            <person name="Murat C."/>
            <person name="Park J."/>
            <person name="Raffaello T."/>
            <person name="Rouze P."/>
            <person name="Salamov A."/>
            <person name="Schmutz J."/>
            <person name="Solheim H."/>
            <person name="Stahlberg J."/>
            <person name="Velez H."/>
            <person name="de Vries R.P."/>
            <person name="Wiebenga A."/>
            <person name="Woodward S."/>
            <person name="Yakovlev I."/>
            <person name="Garbelotto M."/>
            <person name="Martin F."/>
            <person name="Grigoriev I.V."/>
            <person name="Stenlid J."/>
        </authorList>
    </citation>
    <scope>NUCLEOTIDE SEQUENCE [LARGE SCALE GENOMIC DNA]</scope>
    <source>
        <strain evidence="1 2">TC 32-1</strain>
    </source>
</reference>